<evidence type="ECO:0000313" key="1">
    <source>
        <dbReference type="EMBL" id="SFO59621.1"/>
    </source>
</evidence>
<accession>A0A1I5IHS2</accession>
<dbReference type="Proteomes" id="UP000199614">
    <property type="component" value="Unassembled WGS sequence"/>
</dbReference>
<protein>
    <submittedName>
        <fullName evidence="1">Uncharacterized protein</fullName>
    </submittedName>
</protein>
<name>A0A1I5IHS2_PSUAM</name>
<sequence length="48" mass="5435">MLELTYGILERARRKLPLRVARKVLLMEPTGADELILVGPLVIIVRAH</sequence>
<keyword evidence="2" id="KW-1185">Reference proteome</keyword>
<evidence type="ECO:0000313" key="2">
    <source>
        <dbReference type="Proteomes" id="UP000199614"/>
    </source>
</evidence>
<dbReference type="EMBL" id="FOUY01000101">
    <property type="protein sequence ID" value="SFO59621.1"/>
    <property type="molecule type" value="Genomic_DNA"/>
</dbReference>
<organism evidence="1 2">
    <name type="scientific">Pseudonocardia ammonioxydans</name>
    <dbReference type="NCBI Taxonomy" id="260086"/>
    <lineage>
        <taxon>Bacteria</taxon>
        <taxon>Bacillati</taxon>
        <taxon>Actinomycetota</taxon>
        <taxon>Actinomycetes</taxon>
        <taxon>Pseudonocardiales</taxon>
        <taxon>Pseudonocardiaceae</taxon>
        <taxon>Pseudonocardia</taxon>
    </lineage>
</organism>
<dbReference type="AlphaFoldDB" id="A0A1I5IHS2"/>
<proteinExistence type="predicted"/>
<gene>
    <name evidence="1" type="ORF">SAMN05216207_11014</name>
</gene>
<dbReference type="STRING" id="260086.SAMN05216207_11014"/>
<reference evidence="1 2" key="1">
    <citation type="submission" date="2016-10" db="EMBL/GenBank/DDBJ databases">
        <authorList>
            <person name="de Groot N.N."/>
        </authorList>
    </citation>
    <scope>NUCLEOTIDE SEQUENCE [LARGE SCALE GENOMIC DNA]</scope>
    <source>
        <strain evidence="1 2">CGMCC 4.1877</strain>
    </source>
</reference>